<dbReference type="InterPro" id="IPR012334">
    <property type="entry name" value="Pectin_lyas_fold"/>
</dbReference>
<keyword evidence="10" id="KW-0732">Signal</keyword>
<dbReference type="Pfam" id="PF01095">
    <property type="entry name" value="Pectinesterase"/>
    <property type="match status" value="1"/>
</dbReference>
<feature type="signal peptide" evidence="10">
    <location>
        <begin position="1"/>
        <end position="23"/>
    </location>
</feature>
<protein>
    <recommendedName>
        <fullName evidence="3 10">Pectinesterase</fullName>
        <ecNumber evidence="3 10">3.1.1.11</ecNumber>
    </recommendedName>
</protein>
<evidence type="ECO:0000313" key="13">
    <source>
        <dbReference type="Proteomes" id="UP001054252"/>
    </source>
</evidence>
<comment type="function">
    <text evidence="8">Acts in the modification of cell walls via demethylesterification of cell wall pectin.</text>
</comment>
<evidence type="ECO:0000256" key="7">
    <source>
        <dbReference type="ARBA" id="ARBA00047928"/>
    </source>
</evidence>
<gene>
    <name evidence="12" type="ORF">SLEP1_g38803</name>
</gene>
<evidence type="ECO:0000259" key="11">
    <source>
        <dbReference type="Pfam" id="PF01095"/>
    </source>
</evidence>
<dbReference type="GO" id="GO:0045490">
    <property type="term" value="P:pectin catabolic process"/>
    <property type="evidence" value="ECO:0007669"/>
    <property type="project" value="UniProtKB-UniRule"/>
</dbReference>
<evidence type="ECO:0000256" key="3">
    <source>
        <dbReference type="ARBA" id="ARBA00013229"/>
    </source>
</evidence>
<accession>A0AAV5KYJ8</accession>
<evidence type="ECO:0000256" key="10">
    <source>
        <dbReference type="RuleBase" id="RU000589"/>
    </source>
</evidence>
<evidence type="ECO:0000256" key="5">
    <source>
        <dbReference type="ARBA" id="ARBA00023085"/>
    </source>
</evidence>
<dbReference type="GO" id="GO:0042545">
    <property type="term" value="P:cell wall modification"/>
    <property type="evidence" value="ECO:0007669"/>
    <property type="project" value="UniProtKB-UniRule"/>
</dbReference>
<evidence type="ECO:0000256" key="1">
    <source>
        <dbReference type="ARBA" id="ARBA00005184"/>
    </source>
</evidence>
<dbReference type="PANTHER" id="PTHR31321:SF77">
    <property type="entry name" value="PECTINESTERASE CATALYTIC DOMAIN-CONTAINING PROTEIN"/>
    <property type="match status" value="1"/>
</dbReference>
<evidence type="ECO:0000313" key="12">
    <source>
        <dbReference type="EMBL" id="GKV29930.1"/>
    </source>
</evidence>
<evidence type="ECO:0000256" key="9">
    <source>
        <dbReference type="PROSITE-ProRule" id="PRU10040"/>
    </source>
</evidence>
<dbReference type="PANTHER" id="PTHR31321">
    <property type="entry name" value="ACYL-COA THIOESTER HYDROLASE YBHC-RELATED"/>
    <property type="match status" value="1"/>
</dbReference>
<evidence type="ECO:0000256" key="6">
    <source>
        <dbReference type="ARBA" id="ARBA00023180"/>
    </source>
</evidence>
<evidence type="ECO:0000256" key="2">
    <source>
        <dbReference type="ARBA" id="ARBA00008891"/>
    </source>
</evidence>
<proteinExistence type="inferred from homology"/>
<dbReference type="EMBL" id="BPVZ01000084">
    <property type="protein sequence ID" value="GKV29930.1"/>
    <property type="molecule type" value="Genomic_DNA"/>
</dbReference>
<keyword evidence="6" id="KW-0325">Glycoprotein</keyword>
<dbReference type="SUPFAM" id="SSF51126">
    <property type="entry name" value="Pectin lyase-like"/>
    <property type="match status" value="1"/>
</dbReference>
<dbReference type="AlphaFoldDB" id="A0AAV5KYJ8"/>
<keyword evidence="5 10" id="KW-0063">Aspartyl esterase</keyword>
<dbReference type="GO" id="GO:0030599">
    <property type="term" value="F:pectinesterase activity"/>
    <property type="evidence" value="ECO:0007669"/>
    <property type="project" value="UniProtKB-UniRule"/>
</dbReference>
<keyword evidence="13" id="KW-1185">Reference proteome</keyword>
<dbReference type="InterPro" id="IPR011050">
    <property type="entry name" value="Pectin_lyase_fold/virulence"/>
</dbReference>
<feature type="active site" evidence="9">
    <location>
        <position position="180"/>
    </location>
</feature>
<feature type="domain" description="Pectinesterase catalytic" evidence="11">
    <location>
        <begin position="35"/>
        <end position="312"/>
    </location>
</feature>
<feature type="chain" id="PRO_5043091832" description="Pectinesterase" evidence="10">
    <location>
        <begin position="24"/>
        <end position="471"/>
    </location>
</feature>
<evidence type="ECO:0000256" key="8">
    <source>
        <dbReference type="ARBA" id="ARBA00057335"/>
    </source>
</evidence>
<dbReference type="EC" id="3.1.1.11" evidence="3 10"/>
<dbReference type="InterPro" id="IPR033131">
    <property type="entry name" value="Pectinesterase_Asp_AS"/>
</dbReference>
<comment type="similarity">
    <text evidence="2">Belongs to the pectinesterase family.</text>
</comment>
<sequence>MASACVSCVVIFLLIVMVYYAEADDQTSATARLMIVDQSGKGDYRKIQDAIDAVPSKNTEAVFILVKPGVYDEKIVVPADKPFITISGTKASDSSETLISWNDSGDIFQSPTLSVLASDFTGRYLTIQNTYGAGARAVALRVSGDKAAFFGCRILSYQDTLLDDIGRHYYSNCYIEGAVDFIFGNANSLFEKCHLQSLSDGNGAITAQRRQSPSENTGFIFLGCKITGVKSAVLGRPWGAYSRVVFIQTYMSNVILPQGWDNWGDPSKERTVYFAEYKCFGPGAKTQKRVTWSKELTGQEAQIFMTKDIIGGNSWIRQVKDFAEEIMGSLMAGWDSPVPDPKSVLRRRNSSLTKEEIEAYWKSKKKTEEEHLRAISRLSDSTQESLFEKSGKKYVRSSSMPRSGTKVGLLDKDAETNLEDIIKKNGWWTRSNWAFLNEIPVLERSSNSYTAQYHIANVANSKLNSDTGIST</sequence>
<comment type="caution">
    <text evidence="12">The sequence shown here is derived from an EMBL/GenBank/DDBJ whole genome shotgun (WGS) entry which is preliminary data.</text>
</comment>
<dbReference type="Proteomes" id="UP001054252">
    <property type="component" value="Unassembled WGS sequence"/>
</dbReference>
<dbReference type="InterPro" id="IPR000070">
    <property type="entry name" value="Pectinesterase_cat"/>
</dbReference>
<dbReference type="PROSITE" id="PS00503">
    <property type="entry name" value="PECTINESTERASE_2"/>
    <property type="match status" value="1"/>
</dbReference>
<keyword evidence="4 10" id="KW-0378">Hydrolase</keyword>
<reference evidence="12 13" key="1">
    <citation type="journal article" date="2021" name="Commun. Biol.">
        <title>The genome of Shorea leprosula (Dipterocarpaceae) highlights the ecological relevance of drought in aseasonal tropical rainforests.</title>
        <authorList>
            <person name="Ng K.K.S."/>
            <person name="Kobayashi M.J."/>
            <person name="Fawcett J.A."/>
            <person name="Hatakeyama M."/>
            <person name="Paape T."/>
            <person name="Ng C.H."/>
            <person name="Ang C.C."/>
            <person name="Tnah L.H."/>
            <person name="Lee C.T."/>
            <person name="Nishiyama T."/>
            <person name="Sese J."/>
            <person name="O'Brien M.J."/>
            <person name="Copetti D."/>
            <person name="Mohd Noor M.I."/>
            <person name="Ong R.C."/>
            <person name="Putra M."/>
            <person name="Sireger I.Z."/>
            <person name="Indrioko S."/>
            <person name="Kosugi Y."/>
            <person name="Izuno A."/>
            <person name="Isagi Y."/>
            <person name="Lee S.L."/>
            <person name="Shimizu K.K."/>
        </authorList>
    </citation>
    <scope>NUCLEOTIDE SEQUENCE [LARGE SCALE GENOMIC DNA]</scope>
    <source>
        <strain evidence="12">214</strain>
    </source>
</reference>
<dbReference type="FunFam" id="2.160.20.10:FF:000013">
    <property type="entry name" value="Pectinesterase"/>
    <property type="match status" value="1"/>
</dbReference>
<name>A0AAV5KYJ8_9ROSI</name>
<dbReference type="Gene3D" id="2.160.20.10">
    <property type="entry name" value="Single-stranded right-handed beta-helix, Pectin lyase-like"/>
    <property type="match status" value="1"/>
</dbReference>
<organism evidence="12 13">
    <name type="scientific">Rubroshorea leprosula</name>
    <dbReference type="NCBI Taxonomy" id="152421"/>
    <lineage>
        <taxon>Eukaryota</taxon>
        <taxon>Viridiplantae</taxon>
        <taxon>Streptophyta</taxon>
        <taxon>Embryophyta</taxon>
        <taxon>Tracheophyta</taxon>
        <taxon>Spermatophyta</taxon>
        <taxon>Magnoliopsida</taxon>
        <taxon>eudicotyledons</taxon>
        <taxon>Gunneridae</taxon>
        <taxon>Pentapetalae</taxon>
        <taxon>rosids</taxon>
        <taxon>malvids</taxon>
        <taxon>Malvales</taxon>
        <taxon>Dipterocarpaceae</taxon>
        <taxon>Rubroshorea</taxon>
    </lineage>
</organism>
<comment type="pathway">
    <text evidence="1 10">Glycan metabolism; pectin degradation; 2-dehydro-3-deoxy-D-gluconate from pectin: step 1/5.</text>
</comment>
<evidence type="ECO:0000256" key="4">
    <source>
        <dbReference type="ARBA" id="ARBA00022801"/>
    </source>
</evidence>
<comment type="catalytic activity">
    <reaction evidence="7 10">
        <text>[(1-&gt;4)-alpha-D-galacturonosyl methyl ester](n) + n H2O = [(1-&gt;4)-alpha-D-galacturonosyl](n) + n methanol + n H(+)</text>
        <dbReference type="Rhea" id="RHEA:22380"/>
        <dbReference type="Rhea" id="RHEA-COMP:14570"/>
        <dbReference type="Rhea" id="RHEA-COMP:14573"/>
        <dbReference type="ChEBI" id="CHEBI:15377"/>
        <dbReference type="ChEBI" id="CHEBI:15378"/>
        <dbReference type="ChEBI" id="CHEBI:17790"/>
        <dbReference type="ChEBI" id="CHEBI:140522"/>
        <dbReference type="ChEBI" id="CHEBI:140523"/>
        <dbReference type="EC" id="3.1.1.11"/>
    </reaction>
</comment>